<evidence type="ECO:0000259" key="3">
    <source>
        <dbReference type="Pfam" id="PF08577"/>
    </source>
</evidence>
<proteinExistence type="inferred from homology"/>
<dbReference type="InterPro" id="IPR013886">
    <property type="entry name" value="PI31_Prot_C"/>
</dbReference>
<keyword evidence="5" id="KW-1185">Reference proteome</keyword>
<evidence type="ECO:0000313" key="5">
    <source>
        <dbReference type="Proteomes" id="UP000694255"/>
    </source>
</evidence>
<dbReference type="GeneID" id="73470971"/>
<feature type="domain" description="PI31 proteasome regulator C-terminal" evidence="3">
    <location>
        <begin position="214"/>
        <end position="278"/>
    </location>
</feature>
<dbReference type="AlphaFoldDB" id="A0A8J5QG06"/>
<name>A0A8J5QG06_9ASCO</name>
<dbReference type="EMBL" id="JAGSYN010000181">
    <property type="protein sequence ID" value="KAG7662277.1"/>
    <property type="molecule type" value="Genomic_DNA"/>
</dbReference>
<feature type="region of interest" description="Disordered" evidence="2">
    <location>
        <begin position="239"/>
        <end position="333"/>
    </location>
</feature>
<comment type="similarity">
    <text evidence="1">Belongs to the proteasome inhibitor PI31 family.</text>
</comment>
<accession>A0A8J5QG06</accession>
<feature type="compositionally biased region" description="Pro residues" evidence="2">
    <location>
        <begin position="162"/>
        <end position="172"/>
    </location>
</feature>
<evidence type="ECO:0000313" key="4">
    <source>
        <dbReference type="EMBL" id="KAG7662277.1"/>
    </source>
</evidence>
<dbReference type="Pfam" id="PF08577">
    <property type="entry name" value="PI31_Prot_C"/>
    <property type="match status" value="1"/>
</dbReference>
<feature type="compositionally biased region" description="Gly residues" evidence="2">
    <location>
        <begin position="293"/>
        <end position="325"/>
    </location>
</feature>
<comment type="caution">
    <text evidence="4">The sequence shown here is derived from an EMBL/GenBank/DDBJ whole genome shotgun (WGS) entry which is preliminary data.</text>
</comment>
<evidence type="ECO:0000256" key="2">
    <source>
        <dbReference type="SAM" id="MobiDB-lite"/>
    </source>
</evidence>
<gene>
    <name evidence="4" type="ORF">J8A68_004171</name>
</gene>
<protein>
    <recommendedName>
        <fullName evidence="3">PI31 proteasome regulator C-terminal domain-containing protein</fullName>
    </recommendedName>
</protein>
<evidence type="ECO:0000256" key="1">
    <source>
        <dbReference type="ARBA" id="ARBA00006405"/>
    </source>
</evidence>
<organism evidence="4 5">
    <name type="scientific">[Candida] subhashii</name>
    <dbReference type="NCBI Taxonomy" id="561895"/>
    <lineage>
        <taxon>Eukaryota</taxon>
        <taxon>Fungi</taxon>
        <taxon>Dikarya</taxon>
        <taxon>Ascomycota</taxon>
        <taxon>Saccharomycotina</taxon>
        <taxon>Pichiomycetes</taxon>
        <taxon>Debaryomycetaceae</taxon>
        <taxon>Spathaspora</taxon>
    </lineage>
</organism>
<feature type="region of interest" description="Disordered" evidence="2">
    <location>
        <begin position="146"/>
        <end position="227"/>
    </location>
</feature>
<dbReference type="RefSeq" id="XP_049262510.1">
    <property type="nucleotide sequence ID" value="XM_049408101.1"/>
</dbReference>
<sequence length="333" mass="36535">MTINSYFELTFHLVSKYINTLYPSTSDYKLTQIVSDTKLKQSELYIKDEKILIFSFTEISKYQSLVNVINIEGRLDNALFNWEWFSLDDIKFPLEDETEIPQDIIEKFNKKFRILLDHEKASSIFEHHHGGNSHDVEAKEPIIEEQQTDTEEIPQSATPEIPFNPPSHPPPASTTSQQPFPEQKARPADMPDFDDEYEIKSHPPQFSQPHIPTIGSDDVNPPGGSNPLMKPYLDPLQSGPDGGMYPTPNHPIFGQPPSGGNTSRLGVPPGARFDDPYGEDNLDDLGMGLPGNLRGGPPGAGGPGGPHMGGFGGPPGGFGGFGSGGSTFDRFGE</sequence>
<dbReference type="Proteomes" id="UP000694255">
    <property type="component" value="Unassembled WGS sequence"/>
</dbReference>
<reference evidence="4 5" key="1">
    <citation type="journal article" date="2021" name="DNA Res.">
        <title>Genome analysis of Candida subhashii reveals its hybrid nature and dual mitochondrial genome conformations.</title>
        <authorList>
            <person name="Mixao V."/>
            <person name="Hegedusova E."/>
            <person name="Saus E."/>
            <person name="Pryszcz L.P."/>
            <person name="Cillingova A."/>
            <person name="Nosek J."/>
            <person name="Gabaldon T."/>
        </authorList>
    </citation>
    <scope>NUCLEOTIDE SEQUENCE [LARGE SCALE GENOMIC DNA]</scope>
    <source>
        <strain evidence="4 5">CBS 10753</strain>
    </source>
</reference>
<dbReference type="OrthoDB" id="68090at2759"/>